<evidence type="ECO:0000256" key="1">
    <source>
        <dbReference type="SAM" id="SignalP"/>
    </source>
</evidence>
<dbReference type="AlphaFoldDB" id="A0A445MXC7"/>
<dbReference type="EMBL" id="OJIN01000119">
    <property type="protein sequence ID" value="SPD74137.1"/>
    <property type="molecule type" value="Genomic_DNA"/>
</dbReference>
<organism evidence="2">
    <name type="scientific">uncultured Desulfobacterium sp</name>
    <dbReference type="NCBI Taxonomy" id="201089"/>
    <lineage>
        <taxon>Bacteria</taxon>
        <taxon>Pseudomonadati</taxon>
        <taxon>Thermodesulfobacteriota</taxon>
        <taxon>Desulfobacteria</taxon>
        <taxon>Desulfobacterales</taxon>
        <taxon>Desulfobacteriaceae</taxon>
        <taxon>Desulfobacterium</taxon>
        <taxon>environmental samples</taxon>
    </lineage>
</organism>
<sequence>MKKLCLCSIVALFILLIGEAKAAIQLADNFFLRGLFRHQMIYNMGQLNPNNLSVQDDKNHINLSRTWLITELEYKPTDIFKVYSKMRFIWDQTTHLDDELYDYNAFPLSTPHYGIHMRPGHDTDAVAEIWELYTDLNMEKLWFRLGRQQIVWGEMVQARIMDIVNPLDYSWHFTFEPEEFENIRIPLWAIRGTYTIEQSLLPWLEELYIEGFYNPGDIVPNRNPELGNPYKPSPPPPWVYQAPETEDRWGEDEFGGRLGYRIGQVAGTFNYAYLYADSAYQECAAIGRPSWSVKQSYPQIDVFGMTLNYALNEPISTVVTFEGSYTPDYPWYDNSVFPGIAVKEADTWDLGIGLQRFTSIFPGEDFMNIQLQYTVKIVEDHDKLKWTPGPYDENNIVENLTRDTFAFVVSQDFSHKTYKAQCTILYQPDGAYKINPGFKYSPGDHWIFDIYASWWGGSAFQNANPACMNGLYYLDEIMGRITYQF</sequence>
<name>A0A445MXC7_9BACT</name>
<keyword evidence="1" id="KW-0732">Signal</keyword>
<dbReference type="Pfam" id="PF06980">
    <property type="entry name" value="DUF1302"/>
    <property type="match status" value="1"/>
</dbReference>
<protein>
    <submittedName>
        <fullName evidence="2">Uncharacterized protein</fullName>
    </submittedName>
</protein>
<gene>
    <name evidence="2" type="ORF">PITCH_A2050025</name>
</gene>
<feature type="chain" id="PRO_5019476190" evidence="1">
    <location>
        <begin position="23"/>
        <end position="485"/>
    </location>
</feature>
<evidence type="ECO:0000313" key="2">
    <source>
        <dbReference type="EMBL" id="SPD74137.1"/>
    </source>
</evidence>
<proteinExistence type="predicted"/>
<reference evidence="2" key="1">
    <citation type="submission" date="2018-01" db="EMBL/GenBank/DDBJ databases">
        <authorList>
            <person name="Regsiter A."/>
            <person name="William W."/>
        </authorList>
    </citation>
    <scope>NUCLEOTIDE SEQUENCE</scope>
    <source>
        <strain evidence="2">TRIP AH-1</strain>
    </source>
</reference>
<feature type="signal peptide" evidence="1">
    <location>
        <begin position="1"/>
        <end position="22"/>
    </location>
</feature>
<accession>A0A445MXC7</accession>
<dbReference type="InterPro" id="IPR010727">
    <property type="entry name" value="DUF1302"/>
</dbReference>